<protein>
    <submittedName>
        <fullName evidence="4">FAD-binding protein</fullName>
    </submittedName>
</protein>
<dbReference type="EMBL" id="VXMH01000082">
    <property type="protein sequence ID" value="MYC96453.1"/>
    <property type="molecule type" value="Genomic_DNA"/>
</dbReference>
<dbReference type="InterPro" id="IPR016164">
    <property type="entry name" value="FAD-linked_Oxase-like_C"/>
</dbReference>
<reference evidence="4" key="1">
    <citation type="submission" date="2019-09" db="EMBL/GenBank/DDBJ databases">
        <title>Characterisation of the sponge microbiome using genome-centric metagenomics.</title>
        <authorList>
            <person name="Engelberts J.P."/>
            <person name="Robbins S.J."/>
            <person name="De Goeij J.M."/>
            <person name="Aranda M."/>
            <person name="Bell S.C."/>
            <person name="Webster N.S."/>
        </authorList>
    </citation>
    <scope>NUCLEOTIDE SEQUENCE</scope>
    <source>
        <strain evidence="4">SB0661_bin_32</strain>
    </source>
</reference>
<gene>
    <name evidence="4" type="ORF">F4X14_15930</name>
</gene>
<accession>A0A6B1DAI9</accession>
<dbReference type="PANTHER" id="PTHR11748">
    <property type="entry name" value="D-LACTATE DEHYDROGENASE"/>
    <property type="match status" value="1"/>
</dbReference>
<dbReference type="SUPFAM" id="SSF55103">
    <property type="entry name" value="FAD-linked oxidases, C-terminal domain"/>
    <property type="match status" value="1"/>
</dbReference>
<name>A0A6B1DAI9_9CHLR</name>
<evidence type="ECO:0000313" key="4">
    <source>
        <dbReference type="EMBL" id="MYC96453.1"/>
    </source>
</evidence>
<dbReference type="Gene3D" id="3.30.465.10">
    <property type="match status" value="1"/>
</dbReference>
<comment type="caution">
    <text evidence="4">The sequence shown here is derived from an EMBL/GenBank/DDBJ whole genome shotgun (WGS) entry which is preliminary data.</text>
</comment>
<dbReference type="InterPro" id="IPR036318">
    <property type="entry name" value="FAD-bd_PCMH-like_sf"/>
</dbReference>
<evidence type="ECO:0000256" key="2">
    <source>
        <dbReference type="ARBA" id="ARBA00022827"/>
    </source>
</evidence>
<dbReference type="SUPFAM" id="SSF56176">
    <property type="entry name" value="FAD-binding/transporter-associated domain-like"/>
    <property type="match status" value="1"/>
</dbReference>
<dbReference type="AlphaFoldDB" id="A0A6B1DAI9"/>
<dbReference type="PANTHER" id="PTHR11748:SF103">
    <property type="entry name" value="GLYCOLATE OXIDASE SUBUNIT GLCE"/>
    <property type="match status" value="1"/>
</dbReference>
<dbReference type="InterPro" id="IPR016169">
    <property type="entry name" value="FAD-bd_PCMH_sub2"/>
</dbReference>
<dbReference type="GO" id="GO:0071949">
    <property type="term" value="F:FAD binding"/>
    <property type="evidence" value="ECO:0007669"/>
    <property type="project" value="InterPro"/>
</dbReference>
<keyword evidence="2" id="KW-0274">FAD</keyword>
<proteinExistence type="predicted"/>
<dbReference type="Pfam" id="PF01565">
    <property type="entry name" value="FAD_binding_4"/>
    <property type="match status" value="1"/>
</dbReference>
<dbReference type="GO" id="GO:0003824">
    <property type="term" value="F:catalytic activity"/>
    <property type="evidence" value="ECO:0007669"/>
    <property type="project" value="InterPro"/>
</dbReference>
<sequence length="387" mass="41710">MNSVAEIQGAVRAAKRVRVRGGGSKPALSLPNCQDDVQTLDLSTLKGVIDYQPDEYTFTARAGTRVADIAALLVEEGQYLPFDPPLAERGATLGGTVAAGLSGAGRYRYGGIRDFLIGIRFVDGRGQEIRGGGTVVKNAAGFDFPKLFVGSLGRLGILTELTFKVFPQPAAFATVAAEFEGLSDLLDALDAVTRSAIDLHAVDFAPAEEGWTLWVRIGGLPTVLQERAQALQSVLSAGVGRPGRLSLHREQEEESLWKTARSMRWLAEGLGLVRVPLTPQRVPAVEETLSGSNAAARRYSVGGNLLWLGWPDESAPERGEQDTPQDLHTLLLDLDLQGIQLIGRARRGKTQGNGAGEENPLLGRPLQNAFLRRIAVALDPERKFESW</sequence>
<evidence type="ECO:0000256" key="1">
    <source>
        <dbReference type="ARBA" id="ARBA00022630"/>
    </source>
</evidence>
<dbReference type="PROSITE" id="PS51387">
    <property type="entry name" value="FAD_PCMH"/>
    <property type="match status" value="1"/>
</dbReference>
<organism evidence="4">
    <name type="scientific">Caldilineaceae bacterium SB0661_bin_32</name>
    <dbReference type="NCBI Taxonomy" id="2605255"/>
    <lineage>
        <taxon>Bacteria</taxon>
        <taxon>Bacillati</taxon>
        <taxon>Chloroflexota</taxon>
        <taxon>Caldilineae</taxon>
        <taxon>Caldilineales</taxon>
        <taxon>Caldilineaceae</taxon>
    </lineage>
</organism>
<dbReference type="InterPro" id="IPR006094">
    <property type="entry name" value="Oxid_FAD_bind_N"/>
</dbReference>
<dbReference type="InterPro" id="IPR016166">
    <property type="entry name" value="FAD-bd_PCMH"/>
</dbReference>
<evidence type="ECO:0000259" key="3">
    <source>
        <dbReference type="PROSITE" id="PS51387"/>
    </source>
</evidence>
<feature type="domain" description="FAD-binding PCMH-type" evidence="3">
    <location>
        <begin position="1"/>
        <end position="168"/>
    </location>
</feature>
<keyword evidence="1" id="KW-0285">Flavoprotein</keyword>